<dbReference type="InterPro" id="IPR051401">
    <property type="entry name" value="GtrA_CellWall_Glycosyl"/>
</dbReference>
<evidence type="ECO:0000256" key="1">
    <source>
        <dbReference type="ARBA" id="ARBA00004141"/>
    </source>
</evidence>
<feature type="domain" description="GtrA/DPMS transmembrane" evidence="7">
    <location>
        <begin position="14"/>
        <end position="134"/>
    </location>
</feature>
<dbReference type="PANTHER" id="PTHR38459:SF1">
    <property type="entry name" value="PROPHAGE BACTOPRENOL-LINKED GLUCOSE TRANSLOCASE HOMOLOG"/>
    <property type="match status" value="1"/>
</dbReference>
<sequence>MKKFFTDLDKTFIRFILVGVANTIFGTAVMFFLYNVCHMSYWISSAGNYVFGSILSFFLNKNFTFRSKERSVSVVLRFVLNISVCYFIAYGVAKPVAAAVLSGQSLRIQENGAMLVGMVLFVFVNYFGQRIFVFRKRKTL</sequence>
<comment type="subcellular location">
    <subcellularLocation>
        <location evidence="1">Membrane</location>
        <topology evidence="1">Multi-pass membrane protein</topology>
    </subcellularLocation>
</comment>
<dbReference type="PANTHER" id="PTHR38459">
    <property type="entry name" value="PROPHAGE BACTOPRENOL-LINKED GLUCOSE TRANSLOCASE HOMOLOG"/>
    <property type="match status" value="1"/>
</dbReference>
<comment type="caution">
    <text evidence="8">The sequence shown here is derived from an EMBL/GenBank/DDBJ whole genome shotgun (WGS) entry which is preliminary data.</text>
</comment>
<evidence type="ECO:0000256" key="4">
    <source>
        <dbReference type="ARBA" id="ARBA00022989"/>
    </source>
</evidence>
<reference evidence="8" key="2">
    <citation type="journal article" date="2021" name="Sci. Rep.">
        <title>The distribution of antibiotic resistance genes in chicken gut microbiota commensals.</title>
        <authorList>
            <person name="Juricova H."/>
            <person name="Matiasovicova J."/>
            <person name="Kubasova T."/>
            <person name="Cejkova D."/>
            <person name="Rychlik I."/>
        </authorList>
    </citation>
    <scope>NUCLEOTIDE SEQUENCE</scope>
    <source>
        <strain evidence="8">An582</strain>
    </source>
</reference>
<evidence type="ECO:0000256" key="2">
    <source>
        <dbReference type="ARBA" id="ARBA00009399"/>
    </source>
</evidence>
<protein>
    <submittedName>
        <fullName evidence="8">GtrA family protein</fullName>
    </submittedName>
</protein>
<dbReference type="RefSeq" id="WP_204906715.1">
    <property type="nucleotide sequence ID" value="NZ_JACJKS010000010.1"/>
</dbReference>
<name>A0A938XD82_9CLOT</name>
<feature type="transmembrane region" description="Helical" evidence="6">
    <location>
        <begin position="113"/>
        <end position="133"/>
    </location>
</feature>
<evidence type="ECO:0000313" key="8">
    <source>
        <dbReference type="EMBL" id="MBM6948710.1"/>
    </source>
</evidence>
<comment type="similarity">
    <text evidence="2">Belongs to the GtrA family.</text>
</comment>
<dbReference type="InterPro" id="IPR007267">
    <property type="entry name" value="GtrA_DPMS_TM"/>
</dbReference>
<dbReference type="Proteomes" id="UP000705508">
    <property type="component" value="Unassembled WGS sequence"/>
</dbReference>
<evidence type="ECO:0000256" key="3">
    <source>
        <dbReference type="ARBA" id="ARBA00022692"/>
    </source>
</evidence>
<dbReference type="EMBL" id="JACJKS010000010">
    <property type="protein sequence ID" value="MBM6948710.1"/>
    <property type="molecule type" value="Genomic_DNA"/>
</dbReference>
<evidence type="ECO:0000313" key="9">
    <source>
        <dbReference type="Proteomes" id="UP000705508"/>
    </source>
</evidence>
<dbReference type="GO" id="GO:0005886">
    <property type="term" value="C:plasma membrane"/>
    <property type="evidence" value="ECO:0007669"/>
    <property type="project" value="TreeGrafter"/>
</dbReference>
<reference evidence="8" key="1">
    <citation type="submission" date="2020-08" db="EMBL/GenBank/DDBJ databases">
        <authorList>
            <person name="Cejkova D."/>
            <person name="Kubasova T."/>
            <person name="Jahodarova E."/>
            <person name="Rychlik I."/>
        </authorList>
    </citation>
    <scope>NUCLEOTIDE SEQUENCE</scope>
    <source>
        <strain evidence="8">An582</strain>
    </source>
</reference>
<dbReference type="GO" id="GO:0000271">
    <property type="term" value="P:polysaccharide biosynthetic process"/>
    <property type="evidence" value="ECO:0007669"/>
    <property type="project" value="InterPro"/>
</dbReference>
<evidence type="ECO:0000256" key="5">
    <source>
        <dbReference type="ARBA" id="ARBA00023136"/>
    </source>
</evidence>
<keyword evidence="4 6" id="KW-1133">Transmembrane helix</keyword>
<dbReference type="AlphaFoldDB" id="A0A938XD82"/>
<feature type="transmembrane region" description="Helical" evidence="6">
    <location>
        <begin position="71"/>
        <end position="93"/>
    </location>
</feature>
<gene>
    <name evidence="8" type="ORF">H6A20_08610</name>
</gene>
<keyword evidence="3 6" id="KW-0812">Transmembrane</keyword>
<feature type="transmembrane region" description="Helical" evidence="6">
    <location>
        <begin position="40"/>
        <end position="59"/>
    </location>
</feature>
<organism evidence="8 9">
    <name type="scientific">Mordavella massiliensis</name>
    <dbReference type="NCBI Taxonomy" id="1871024"/>
    <lineage>
        <taxon>Bacteria</taxon>
        <taxon>Bacillati</taxon>
        <taxon>Bacillota</taxon>
        <taxon>Clostridia</taxon>
        <taxon>Eubacteriales</taxon>
        <taxon>Clostridiaceae</taxon>
        <taxon>Mordavella</taxon>
    </lineage>
</organism>
<evidence type="ECO:0000259" key="7">
    <source>
        <dbReference type="Pfam" id="PF04138"/>
    </source>
</evidence>
<evidence type="ECO:0000256" key="6">
    <source>
        <dbReference type="SAM" id="Phobius"/>
    </source>
</evidence>
<accession>A0A938XD82</accession>
<proteinExistence type="inferred from homology"/>
<dbReference type="Pfam" id="PF04138">
    <property type="entry name" value="GtrA_DPMS_TM"/>
    <property type="match status" value="1"/>
</dbReference>
<keyword evidence="5 6" id="KW-0472">Membrane</keyword>
<feature type="transmembrane region" description="Helical" evidence="6">
    <location>
        <begin position="12"/>
        <end position="34"/>
    </location>
</feature>